<feature type="transmembrane region" description="Helical" evidence="1">
    <location>
        <begin position="21"/>
        <end position="42"/>
    </location>
</feature>
<keyword evidence="1" id="KW-1133">Transmembrane helix</keyword>
<reference evidence="2 3" key="1">
    <citation type="submission" date="2013-03" db="EMBL/GenBank/DDBJ databases">
        <authorList>
            <person name="Linke B."/>
        </authorList>
    </citation>
    <scope>NUCLEOTIDE SEQUENCE [LARGE SCALE GENOMIC DNA]</scope>
    <source>
        <strain evidence="2 3">B13</strain>
    </source>
</reference>
<dbReference type="RefSeq" id="WP_043254235.1">
    <property type="nucleotide sequence ID" value="NZ_HG322950.1"/>
</dbReference>
<dbReference type="HOGENOM" id="CLU_1234202_0_0_6"/>
<evidence type="ECO:0000256" key="1">
    <source>
        <dbReference type="SAM" id="Phobius"/>
    </source>
</evidence>
<dbReference type="AlphaFoldDB" id="A0A024HM86"/>
<keyword evidence="3" id="KW-1185">Reference proteome</keyword>
<protein>
    <recommendedName>
        <fullName evidence="4">VIT family protein</fullName>
    </recommendedName>
</protein>
<name>A0A024HM86_PSEKB</name>
<dbReference type="EMBL" id="HG322950">
    <property type="protein sequence ID" value="CDF85617.1"/>
    <property type="molecule type" value="Genomic_DNA"/>
</dbReference>
<evidence type="ECO:0000313" key="2">
    <source>
        <dbReference type="EMBL" id="CDF85617.1"/>
    </source>
</evidence>
<dbReference type="OrthoDB" id="978987at2"/>
<accession>A0A024HM86</accession>
<reference evidence="2 3" key="2">
    <citation type="submission" date="2014-05" db="EMBL/GenBank/DDBJ databases">
        <title>Genome sequence of the 3-chlorobenzoate degrading bacterium Pseudomonas knackmussii B13 shows multiple evidence for horizontal gene transfer.</title>
        <authorList>
            <person name="Miyazaki R."/>
            <person name="Bertelli C."/>
            <person name="Falquet L."/>
            <person name="Robinson-Rechavi M."/>
            <person name="Gharib W."/>
            <person name="Roy S."/>
            <person name="Van der Meer J.R."/>
        </authorList>
    </citation>
    <scope>NUCLEOTIDE SEQUENCE [LARGE SCALE GENOMIC DNA]</scope>
    <source>
        <strain evidence="2 3">B13</strain>
    </source>
</reference>
<organism evidence="2 3">
    <name type="scientific">Pseudomonas knackmussii (strain DSM 6978 / CCUG 54928 / LMG 23759 / B13)</name>
    <dbReference type="NCBI Taxonomy" id="1301098"/>
    <lineage>
        <taxon>Bacteria</taxon>
        <taxon>Pseudomonadati</taxon>
        <taxon>Pseudomonadota</taxon>
        <taxon>Gammaproteobacteria</taxon>
        <taxon>Pseudomonadales</taxon>
        <taxon>Pseudomonadaceae</taxon>
        <taxon>Pseudomonas</taxon>
    </lineage>
</organism>
<keyword evidence="1" id="KW-0812">Transmembrane</keyword>
<evidence type="ECO:0000313" key="3">
    <source>
        <dbReference type="Proteomes" id="UP000025241"/>
    </source>
</evidence>
<feature type="transmembrane region" description="Helical" evidence="1">
    <location>
        <begin position="140"/>
        <end position="163"/>
    </location>
</feature>
<dbReference type="PATRIC" id="fig|1301098.3.peg.4296"/>
<keyword evidence="1" id="KW-0472">Membrane</keyword>
<sequence>MAQEEQEKRRPILAPVDRVTEAVFGLLMAMTFTGTLSIATAGQEEARTMLIAAFGCNLAWGLADAFMYLLRTWTDRSHNRSLLLSLHSGIGAEQGQALIADALPPRLAEAAQPASLEQLRQGLLARSGPPPRARLGLEDLLGALGTFLLVVLATFPVVIPFLLTDNVPLAVRSSNMVALVMFFLFGWILTRYAGGRPWLGGLVFALLATALILAIIALGG</sequence>
<feature type="transmembrane region" description="Helical" evidence="1">
    <location>
        <begin position="48"/>
        <end position="70"/>
    </location>
</feature>
<gene>
    <name evidence="2" type="ORF">PKB_4292</name>
</gene>
<evidence type="ECO:0008006" key="4">
    <source>
        <dbReference type="Google" id="ProtNLM"/>
    </source>
</evidence>
<feature type="transmembrane region" description="Helical" evidence="1">
    <location>
        <begin position="197"/>
        <end position="218"/>
    </location>
</feature>
<dbReference type="STRING" id="1301098.PKB_4292"/>
<dbReference type="KEGG" id="pkc:PKB_4292"/>
<dbReference type="Proteomes" id="UP000025241">
    <property type="component" value="Chromosome I"/>
</dbReference>
<dbReference type="eggNOG" id="COG1814">
    <property type="taxonomic scope" value="Bacteria"/>
</dbReference>
<proteinExistence type="predicted"/>
<feature type="transmembrane region" description="Helical" evidence="1">
    <location>
        <begin position="169"/>
        <end position="190"/>
    </location>
</feature>